<protein>
    <submittedName>
        <fullName evidence="2">Rod shape-determining protein MreD</fullName>
    </submittedName>
</protein>
<feature type="transmembrane region" description="Helical" evidence="1">
    <location>
        <begin position="52"/>
        <end position="83"/>
    </location>
</feature>
<keyword evidence="1" id="KW-0472">Membrane</keyword>
<keyword evidence="3" id="KW-1185">Reference proteome</keyword>
<dbReference type="RefSeq" id="WP_386410020.1">
    <property type="nucleotide sequence ID" value="NZ_JBHTJH010000017.1"/>
</dbReference>
<dbReference type="EMBL" id="JBHTJH010000017">
    <property type="protein sequence ID" value="MFD0863725.1"/>
    <property type="molecule type" value="Genomic_DNA"/>
</dbReference>
<feature type="transmembrane region" description="Helical" evidence="1">
    <location>
        <begin position="145"/>
        <end position="163"/>
    </location>
</feature>
<evidence type="ECO:0000313" key="2">
    <source>
        <dbReference type="EMBL" id="MFD0863725.1"/>
    </source>
</evidence>
<comment type="caution">
    <text evidence="2">The sequence shown here is derived from an EMBL/GenBank/DDBJ whole genome shotgun (WGS) entry which is preliminary data.</text>
</comment>
<evidence type="ECO:0000313" key="3">
    <source>
        <dbReference type="Proteomes" id="UP001596978"/>
    </source>
</evidence>
<dbReference type="Proteomes" id="UP001596978">
    <property type="component" value="Unassembled WGS sequence"/>
</dbReference>
<keyword evidence="1" id="KW-0812">Transmembrane</keyword>
<gene>
    <name evidence="2" type="ORF">ACFQ1M_16035</name>
</gene>
<evidence type="ECO:0000256" key="1">
    <source>
        <dbReference type="SAM" id="Phobius"/>
    </source>
</evidence>
<accession>A0ABW3D1L1</accession>
<sequence length="168" mass="19027">MNRELFLNIGRFVVLLLAQVSIFNNIDFLGYVNPYVYFLFVISYPFGSNRSVFLLAAFFMGLTIDIFTDAGGINAAACLIAAFARPVVLRSSFGVSYEFHTLKLSRTALGERITYVFIMVVIHHLVLFSLEIFNVSNILLILKKTLFSSIFTVLLCLLFIILFSNKKQ</sequence>
<proteinExistence type="predicted"/>
<reference evidence="3" key="1">
    <citation type="journal article" date="2019" name="Int. J. Syst. Evol. Microbiol.">
        <title>The Global Catalogue of Microorganisms (GCM) 10K type strain sequencing project: providing services to taxonomists for standard genome sequencing and annotation.</title>
        <authorList>
            <consortium name="The Broad Institute Genomics Platform"/>
            <consortium name="The Broad Institute Genome Sequencing Center for Infectious Disease"/>
            <person name="Wu L."/>
            <person name="Ma J."/>
        </authorList>
    </citation>
    <scope>NUCLEOTIDE SEQUENCE [LARGE SCALE GENOMIC DNA]</scope>
    <source>
        <strain evidence="3">CCUG 62952</strain>
    </source>
</reference>
<name>A0ABW3D1L1_9FLAO</name>
<feature type="transmembrane region" description="Helical" evidence="1">
    <location>
        <begin position="113"/>
        <end position="133"/>
    </location>
</feature>
<organism evidence="2 3">
    <name type="scientific">Sungkyunkwania multivorans</name>
    <dbReference type="NCBI Taxonomy" id="1173618"/>
    <lineage>
        <taxon>Bacteria</taxon>
        <taxon>Pseudomonadati</taxon>
        <taxon>Bacteroidota</taxon>
        <taxon>Flavobacteriia</taxon>
        <taxon>Flavobacteriales</taxon>
        <taxon>Flavobacteriaceae</taxon>
        <taxon>Sungkyunkwania</taxon>
    </lineage>
</organism>
<feature type="transmembrane region" description="Helical" evidence="1">
    <location>
        <begin position="12"/>
        <end position="32"/>
    </location>
</feature>
<keyword evidence="1" id="KW-1133">Transmembrane helix</keyword>